<name>A0A2P5I7A3_DIAHE</name>
<reference evidence="3" key="1">
    <citation type="submission" date="2017-09" db="EMBL/GenBank/DDBJ databases">
        <title>Polyketide synthases of a Diaporthe helianthi virulent isolate.</title>
        <authorList>
            <person name="Baroncelli R."/>
        </authorList>
    </citation>
    <scope>NUCLEOTIDE SEQUENCE [LARGE SCALE GENOMIC DNA]</scope>
    <source>
        <strain evidence="3">7/96</strain>
    </source>
</reference>
<organism evidence="3 4">
    <name type="scientific">Diaporthe helianthi</name>
    <dbReference type="NCBI Taxonomy" id="158607"/>
    <lineage>
        <taxon>Eukaryota</taxon>
        <taxon>Fungi</taxon>
        <taxon>Dikarya</taxon>
        <taxon>Ascomycota</taxon>
        <taxon>Pezizomycotina</taxon>
        <taxon>Sordariomycetes</taxon>
        <taxon>Sordariomycetidae</taxon>
        <taxon>Diaporthales</taxon>
        <taxon>Diaporthaceae</taxon>
        <taxon>Diaporthe</taxon>
    </lineage>
</organism>
<protein>
    <submittedName>
        <fullName evidence="3">Uncharacterized protein</fullName>
    </submittedName>
</protein>
<evidence type="ECO:0000256" key="2">
    <source>
        <dbReference type="SAM" id="MobiDB-lite"/>
    </source>
</evidence>
<feature type="compositionally biased region" description="Polar residues" evidence="2">
    <location>
        <begin position="152"/>
        <end position="163"/>
    </location>
</feature>
<gene>
    <name evidence="3" type="ORF">DHEL01_v203235</name>
</gene>
<feature type="compositionally biased region" description="Pro residues" evidence="2">
    <location>
        <begin position="183"/>
        <end position="202"/>
    </location>
</feature>
<dbReference type="AlphaFoldDB" id="A0A2P5I7A3"/>
<accession>A0A2P5I7A3</accession>
<evidence type="ECO:0000313" key="4">
    <source>
        <dbReference type="Proteomes" id="UP000094444"/>
    </source>
</evidence>
<proteinExistence type="predicted"/>
<dbReference type="OrthoDB" id="5223908at2759"/>
<dbReference type="Proteomes" id="UP000094444">
    <property type="component" value="Unassembled WGS sequence"/>
</dbReference>
<feature type="region of interest" description="Disordered" evidence="2">
    <location>
        <begin position="147"/>
        <end position="207"/>
    </location>
</feature>
<keyword evidence="4" id="KW-1185">Reference proteome</keyword>
<keyword evidence="1" id="KW-0175">Coiled coil</keyword>
<dbReference type="STRING" id="158607.A0A2P5I7A3"/>
<sequence length="337" mass="37832">MLPYFSNTAQPSEPEGWDAADVLQLKNPVTNKWSCPTMTKRYRRCENVVSQERSIRVTAMINEMAINDAAVIVRDENRELTNLAVIMLCPMHGRAGDSREKIRGVVALWKNCIKTSMRSQARAPKVRYTPRAPATAYPPSMASYGFPLRHSNAPSERTTTTDEAQIRPWSAVLETSSSSIQNPTPPPTPPPAPPPAPPPPAPANHSATLDADTLRNLMGDFNRLNQEFQALKGTNQRLRAENARLVEMGRETATEHRRAKGELDVVEDQRSVLSEQVNGLFEEINRLRAREDRHLERINALENSVEQSSRTYRRLKKVWTAASVVPRQSGMSMDVTR</sequence>
<feature type="compositionally biased region" description="Polar residues" evidence="2">
    <location>
        <begin position="173"/>
        <end position="182"/>
    </location>
</feature>
<dbReference type="InParanoid" id="A0A2P5I7A3"/>
<evidence type="ECO:0000256" key="1">
    <source>
        <dbReference type="SAM" id="Coils"/>
    </source>
</evidence>
<evidence type="ECO:0000313" key="3">
    <source>
        <dbReference type="EMBL" id="POS78381.1"/>
    </source>
</evidence>
<feature type="coiled-coil region" evidence="1">
    <location>
        <begin position="270"/>
        <end position="318"/>
    </location>
</feature>
<comment type="caution">
    <text evidence="3">The sequence shown here is derived from an EMBL/GenBank/DDBJ whole genome shotgun (WGS) entry which is preliminary data.</text>
</comment>
<dbReference type="EMBL" id="MAVT02000191">
    <property type="protein sequence ID" value="POS78381.1"/>
    <property type="molecule type" value="Genomic_DNA"/>
</dbReference>
<dbReference type="Gene3D" id="1.10.287.1490">
    <property type="match status" value="1"/>
</dbReference>